<dbReference type="NCBIfam" id="TIGR01640">
    <property type="entry name" value="F_box_assoc_1"/>
    <property type="match status" value="2"/>
</dbReference>
<dbReference type="InterPro" id="IPR011043">
    <property type="entry name" value="Gal_Oxase/kelch_b-propeller"/>
</dbReference>
<reference evidence="2" key="2">
    <citation type="journal article" date="2023" name="Plants (Basel)">
        <title>Annotation of the Turnera subulata (Passifloraceae) Draft Genome Reveals the S-Locus Evolved after the Divergence of Turneroideae from Passifloroideae in a Stepwise Manner.</title>
        <authorList>
            <person name="Henning P.M."/>
            <person name="Roalson E.H."/>
            <person name="Mir W."/>
            <person name="McCubbin A.G."/>
            <person name="Shore J.S."/>
        </authorList>
    </citation>
    <scope>NUCLEOTIDE SEQUENCE</scope>
    <source>
        <strain evidence="2">F60SS</strain>
    </source>
</reference>
<dbReference type="InterPro" id="IPR050796">
    <property type="entry name" value="SCF_F-box_component"/>
</dbReference>
<reference evidence="2" key="1">
    <citation type="submission" date="2022-02" db="EMBL/GenBank/DDBJ databases">
        <authorList>
            <person name="Henning P.M."/>
            <person name="McCubbin A.G."/>
            <person name="Shore J.S."/>
        </authorList>
    </citation>
    <scope>NUCLEOTIDE SEQUENCE</scope>
    <source>
        <strain evidence="2">F60SS</strain>
        <tissue evidence="2">Leaves</tissue>
    </source>
</reference>
<keyword evidence="3" id="KW-1185">Reference proteome</keyword>
<sequence length="464" mass="52823">MFIDSKELPKPDYVFGGFCFSGLGYDPSTDDYKMVIGSSGSANGSTETTVEIFTLKTNSWRKVQEVHPCASLVGNYDGTFWNGAVHWLAKRDIGGQAEVYVLVSFDIVEERFHLQPLPDHFRRAELGLSRNSLCIFDERLGSSFEAWRTSTYDVKEPMTKLFSIPIDGCYLSYSRALYVTKKGELLRDHSGCPAYVELYQPLRKTTKYIRKAMSKFPDDIIVHMLSFLPAKPLTRCKCFVKYHLKRAKEANDLNRNRLLLGTVPPYSVDFEAGNEVSANGSTETIIEVLALKTNTWRRIQDTNYDNIKIGYHKGIFWNGALHWTGKLRNGPNEVNAVISFDMAEEKFYTLPVPAEFQYMVLGISGNSLFIFNERQENSYEAWITSTYDVKAPMTRAFVVPYDRFCLSYIGTAVCLTKKGELLLEFSGSPAVLQWYKPREDTSKFLSLEHSGEPFFESAIYTESL</sequence>
<accession>A0A9Q0GCR3</accession>
<dbReference type="Proteomes" id="UP001141552">
    <property type="component" value="Unassembled WGS sequence"/>
</dbReference>
<comment type="caution">
    <text evidence="2">The sequence shown here is derived from an EMBL/GenBank/DDBJ whole genome shotgun (WGS) entry which is preliminary data.</text>
</comment>
<dbReference type="PANTHER" id="PTHR31672">
    <property type="entry name" value="BNACNNG10540D PROTEIN"/>
    <property type="match status" value="1"/>
</dbReference>
<organism evidence="2 3">
    <name type="scientific">Turnera subulata</name>
    <dbReference type="NCBI Taxonomy" id="218843"/>
    <lineage>
        <taxon>Eukaryota</taxon>
        <taxon>Viridiplantae</taxon>
        <taxon>Streptophyta</taxon>
        <taxon>Embryophyta</taxon>
        <taxon>Tracheophyta</taxon>
        <taxon>Spermatophyta</taxon>
        <taxon>Magnoliopsida</taxon>
        <taxon>eudicotyledons</taxon>
        <taxon>Gunneridae</taxon>
        <taxon>Pentapetalae</taxon>
        <taxon>rosids</taxon>
        <taxon>fabids</taxon>
        <taxon>Malpighiales</taxon>
        <taxon>Passifloraceae</taxon>
        <taxon>Turnera</taxon>
    </lineage>
</organism>
<evidence type="ECO:0000313" key="3">
    <source>
        <dbReference type="Proteomes" id="UP001141552"/>
    </source>
</evidence>
<dbReference type="EMBL" id="JAKUCV010001512">
    <property type="protein sequence ID" value="KAJ4846036.1"/>
    <property type="molecule type" value="Genomic_DNA"/>
</dbReference>
<feature type="domain" description="F-box associated beta-propeller type 1" evidence="1">
    <location>
        <begin position="17"/>
        <end position="151"/>
    </location>
</feature>
<name>A0A9Q0GCR3_9ROSI</name>
<dbReference type="OrthoDB" id="1366962at2759"/>
<gene>
    <name evidence="2" type="ORF">Tsubulata_002551</name>
</gene>
<dbReference type="InterPro" id="IPR006527">
    <property type="entry name" value="F-box-assoc_dom_typ1"/>
</dbReference>
<evidence type="ECO:0000259" key="1">
    <source>
        <dbReference type="Pfam" id="PF07734"/>
    </source>
</evidence>
<proteinExistence type="predicted"/>
<dbReference type="PANTHER" id="PTHR31672:SF13">
    <property type="entry name" value="F-BOX PROTEIN CPR30-LIKE"/>
    <property type="match status" value="1"/>
</dbReference>
<dbReference type="Pfam" id="PF07734">
    <property type="entry name" value="FBA_1"/>
    <property type="match status" value="2"/>
</dbReference>
<feature type="domain" description="F-box associated beta-propeller type 1" evidence="1">
    <location>
        <begin position="284"/>
        <end position="391"/>
    </location>
</feature>
<evidence type="ECO:0000313" key="2">
    <source>
        <dbReference type="EMBL" id="KAJ4846036.1"/>
    </source>
</evidence>
<protein>
    <recommendedName>
        <fullName evidence="1">F-box associated beta-propeller type 1 domain-containing protein</fullName>
    </recommendedName>
</protein>
<feature type="non-terminal residue" evidence="2">
    <location>
        <position position="1"/>
    </location>
</feature>
<dbReference type="SUPFAM" id="SSF50965">
    <property type="entry name" value="Galactose oxidase, central domain"/>
    <property type="match status" value="1"/>
</dbReference>
<dbReference type="InterPro" id="IPR017451">
    <property type="entry name" value="F-box-assoc_interact_dom"/>
</dbReference>
<dbReference type="AlphaFoldDB" id="A0A9Q0GCR3"/>